<protein>
    <submittedName>
        <fullName evidence="6">Cathepsin L</fullName>
    </submittedName>
</protein>
<name>A0A226DTL9_FOLCA</name>
<dbReference type="Proteomes" id="UP000198287">
    <property type="component" value="Unassembled WGS sequence"/>
</dbReference>
<evidence type="ECO:0000259" key="5">
    <source>
        <dbReference type="SMART" id="SM00848"/>
    </source>
</evidence>
<dbReference type="InterPro" id="IPR013201">
    <property type="entry name" value="Prot_inhib_I29"/>
</dbReference>
<sequence length="268" mass="29530">MARLNVLAILLVVAVFSEVLLADKPDWVAFKKQHRKEFKSRAAEAKAKAKFDKNAARVDEHNKKFEKGEVQYKIAINQFADQDPEEFHQHHHGLKPELDRNDSRRSASHERYTRELPPAAFDYRSTNQTIAAAMSAIESQVLIAGRSPVTLSVQQLLDCDIYDTGCEGGWPSTGFLWLKKHGGSKAESDYPYTSGCCDTAGPCGGANAPVVQQLSGYGADATGKQYWIIKNSWDVGWGDKGFGYVPVGQANNTDCGISQGFATYPIII</sequence>
<dbReference type="OrthoDB" id="190265at2759"/>
<dbReference type="PROSITE" id="PS00640">
    <property type="entry name" value="THIOL_PROTEASE_ASN"/>
    <property type="match status" value="1"/>
</dbReference>
<dbReference type="InterPro" id="IPR000668">
    <property type="entry name" value="Peptidase_C1A_C"/>
</dbReference>
<evidence type="ECO:0000256" key="1">
    <source>
        <dbReference type="ARBA" id="ARBA00008455"/>
    </source>
</evidence>
<dbReference type="InterPro" id="IPR013128">
    <property type="entry name" value="Peptidase_C1A"/>
</dbReference>
<dbReference type="Gene3D" id="1.10.287.2250">
    <property type="match status" value="1"/>
</dbReference>
<dbReference type="InterPro" id="IPR038765">
    <property type="entry name" value="Papain-like_cys_pep_sf"/>
</dbReference>
<feature type="compositionally biased region" description="Basic and acidic residues" evidence="2">
    <location>
        <begin position="94"/>
        <end position="111"/>
    </location>
</feature>
<dbReference type="Pfam" id="PF00112">
    <property type="entry name" value="Peptidase_C1"/>
    <property type="match status" value="1"/>
</dbReference>
<dbReference type="Pfam" id="PF08246">
    <property type="entry name" value="Inhibitor_I29"/>
    <property type="match status" value="1"/>
</dbReference>
<comment type="similarity">
    <text evidence="1">Belongs to the peptidase C1 family.</text>
</comment>
<reference evidence="6 7" key="1">
    <citation type="submission" date="2015-12" db="EMBL/GenBank/DDBJ databases">
        <title>The genome of Folsomia candida.</title>
        <authorList>
            <person name="Faddeeva A."/>
            <person name="Derks M.F."/>
            <person name="Anvar Y."/>
            <person name="Smit S."/>
            <person name="Van Straalen N."/>
            <person name="Roelofs D."/>
        </authorList>
    </citation>
    <scope>NUCLEOTIDE SEQUENCE [LARGE SCALE GENOMIC DNA]</scope>
    <source>
        <strain evidence="6 7">VU population</strain>
        <tissue evidence="6">Whole body</tissue>
    </source>
</reference>
<keyword evidence="3" id="KW-0732">Signal</keyword>
<feature type="domain" description="Peptidase C1A papain C-terminal" evidence="4">
    <location>
        <begin position="117"/>
        <end position="266"/>
    </location>
</feature>
<dbReference type="PANTHER" id="PTHR12411">
    <property type="entry name" value="CYSTEINE PROTEASE FAMILY C1-RELATED"/>
    <property type="match status" value="1"/>
</dbReference>
<proteinExistence type="inferred from homology"/>
<dbReference type="InterPro" id="IPR025661">
    <property type="entry name" value="Pept_asp_AS"/>
</dbReference>
<feature type="domain" description="Cathepsin propeptide inhibitor" evidence="5">
    <location>
        <begin position="27"/>
        <end position="87"/>
    </location>
</feature>
<organism evidence="6 7">
    <name type="scientific">Folsomia candida</name>
    <name type="common">Springtail</name>
    <dbReference type="NCBI Taxonomy" id="158441"/>
    <lineage>
        <taxon>Eukaryota</taxon>
        <taxon>Metazoa</taxon>
        <taxon>Ecdysozoa</taxon>
        <taxon>Arthropoda</taxon>
        <taxon>Hexapoda</taxon>
        <taxon>Collembola</taxon>
        <taxon>Entomobryomorpha</taxon>
        <taxon>Isotomoidea</taxon>
        <taxon>Isotomidae</taxon>
        <taxon>Proisotominae</taxon>
        <taxon>Folsomia</taxon>
    </lineage>
</organism>
<dbReference type="EMBL" id="LNIX01000011">
    <property type="protein sequence ID" value="OXA48549.1"/>
    <property type="molecule type" value="Genomic_DNA"/>
</dbReference>
<dbReference type="STRING" id="158441.A0A226DTL9"/>
<feature type="chain" id="PRO_5018781685" evidence="3">
    <location>
        <begin position="23"/>
        <end position="268"/>
    </location>
</feature>
<gene>
    <name evidence="6" type="ORF">Fcan01_16576</name>
</gene>
<dbReference type="SMART" id="SM00848">
    <property type="entry name" value="Inhibitor_I29"/>
    <property type="match status" value="1"/>
</dbReference>
<evidence type="ECO:0000259" key="4">
    <source>
        <dbReference type="SMART" id="SM00645"/>
    </source>
</evidence>
<dbReference type="SUPFAM" id="SSF54001">
    <property type="entry name" value="Cysteine proteinases"/>
    <property type="match status" value="1"/>
</dbReference>
<accession>A0A226DTL9</accession>
<keyword evidence="7" id="KW-1185">Reference proteome</keyword>
<evidence type="ECO:0000313" key="7">
    <source>
        <dbReference type="Proteomes" id="UP000198287"/>
    </source>
</evidence>
<feature type="region of interest" description="Disordered" evidence="2">
    <location>
        <begin position="85"/>
        <end position="111"/>
    </location>
</feature>
<dbReference type="SMART" id="SM00645">
    <property type="entry name" value="Pept_C1"/>
    <property type="match status" value="1"/>
</dbReference>
<dbReference type="GO" id="GO:0008234">
    <property type="term" value="F:cysteine-type peptidase activity"/>
    <property type="evidence" value="ECO:0007669"/>
    <property type="project" value="InterPro"/>
</dbReference>
<comment type="caution">
    <text evidence="6">The sequence shown here is derived from an EMBL/GenBank/DDBJ whole genome shotgun (WGS) entry which is preliminary data.</text>
</comment>
<feature type="signal peptide" evidence="3">
    <location>
        <begin position="1"/>
        <end position="22"/>
    </location>
</feature>
<dbReference type="Gene3D" id="3.90.70.10">
    <property type="entry name" value="Cysteine proteinases"/>
    <property type="match status" value="2"/>
</dbReference>
<dbReference type="AlphaFoldDB" id="A0A226DTL9"/>
<evidence type="ECO:0000313" key="6">
    <source>
        <dbReference type="EMBL" id="OXA48549.1"/>
    </source>
</evidence>
<evidence type="ECO:0000256" key="2">
    <source>
        <dbReference type="SAM" id="MobiDB-lite"/>
    </source>
</evidence>
<dbReference type="GO" id="GO:0006508">
    <property type="term" value="P:proteolysis"/>
    <property type="evidence" value="ECO:0007669"/>
    <property type="project" value="InterPro"/>
</dbReference>
<evidence type="ECO:0000256" key="3">
    <source>
        <dbReference type="SAM" id="SignalP"/>
    </source>
</evidence>